<dbReference type="InterPro" id="IPR027417">
    <property type="entry name" value="P-loop_NTPase"/>
</dbReference>
<name>A0A6A5JW47_9PLEO</name>
<dbReference type="AlphaFoldDB" id="A0A6A5JW47"/>
<dbReference type="OrthoDB" id="195446at2759"/>
<sequence length="340" mass="38764">MAGLGEVASVIAVLQLSGKVVDYVGKVRDASEDRKRLRDEIRACKRILQEIKDDSDDFEEGDAWADTLKTLERLDGPLPRLQSTLAQVETRLRKESTLKSSLRWPFQERDVRKMIEAIEREKSLLLLAQSKCSRQLLHQIKACAEHNSEQLADLLHSMNISSGNVDANFHKLTGQISDVQAHQVGLRNRIDRLQTRKDIQEGVKALEDILRWLTSYDHASKHHDIFSKRQEGTGTWFLESEEYRDWLSKSGSQKILCTGVPRAGKTTLTSIVIDDLQRRCHADRSVAVAYIYCDYKTRDEQTAELMLSSLLRQLVERQDTLAAPVKELYANHGNGRSRLN</sequence>
<dbReference type="Proteomes" id="UP000800040">
    <property type="component" value="Unassembled WGS sequence"/>
</dbReference>
<evidence type="ECO:0000313" key="5">
    <source>
        <dbReference type="Proteomes" id="UP000800040"/>
    </source>
</evidence>
<accession>A0A6A5JW47</accession>
<keyword evidence="5" id="KW-1185">Reference proteome</keyword>
<dbReference type="InterPro" id="IPR056884">
    <property type="entry name" value="NPHP3-like_N"/>
</dbReference>
<keyword evidence="1" id="KW-0677">Repeat</keyword>
<proteinExistence type="predicted"/>
<keyword evidence="2" id="KW-0175">Coiled coil</keyword>
<organism evidence="4 5">
    <name type="scientific">Decorospora gaudefroyi</name>
    <dbReference type="NCBI Taxonomy" id="184978"/>
    <lineage>
        <taxon>Eukaryota</taxon>
        <taxon>Fungi</taxon>
        <taxon>Dikarya</taxon>
        <taxon>Ascomycota</taxon>
        <taxon>Pezizomycotina</taxon>
        <taxon>Dothideomycetes</taxon>
        <taxon>Pleosporomycetidae</taxon>
        <taxon>Pleosporales</taxon>
        <taxon>Pleosporineae</taxon>
        <taxon>Pleosporaceae</taxon>
        <taxon>Decorospora</taxon>
    </lineage>
</organism>
<dbReference type="PANTHER" id="PTHR10039:SF15">
    <property type="entry name" value="NACHT DOMAIN-CONTAINING PROTEIN"/>
    <property type="match status" value="1"/>
</dbReference>
<dbReference type="Pfam" id="PF24883">
    <property type="entry name" value="NPHP3_N"/>
    <property type="match status" value="1"/>
</dbReference>
<evidence type="ECO:0000313" key="4">
    <source>
        <dbReference type="EMBL" id="KAF1828738.1"/>
    </source>
</evidence>
<evidence type="ECO:0000256" key="1">
    <source>
        <dbReference type="ARBA" id="ARBA00022737"/>
    </source>
</evidence>
<feature type="coiled-coil region" evidence="2">
    <location>
        <begin position="27"/>
        <end position="54"/>
    </location>
</feature>
<feature type="domain" description="Nephrocystin 3-like N-terminal" evidence="3">
    <location>
        <begin position="232"/>
        <end position="333"/>
    </location>
</feature>
<dbReference type="PANTHER" id="PTHR10039">
    <property type="entry name" value="AMELOGENIN"/>
    <property type="match status" value="1"/>
</dbReference>
<gene>
    <name evidence="4" type="ORF">BDW02DRAFT_206603</name>
</gene>
<reference evidence="4" key="1">
    <citation type="submission" date="2020-01" db="EMBL/GenBank/DDBJ databases">
        <authorList>
            <consortium name="DOE Joint Genome Institute"/>
            <person name="Haridas S."/>
            <person name="Albert R."/>
            <person name="Binder M."/>
            <person name="Bloem J."/>
            <person name="Labutti K."/>
            <person name="Salamov A."/>
            <person name="Andreopoulos B."/>
            <person name="Baker S.E."/>
            <person name="Barry K."/>
            <person name="Bills G."/>
            <person name="Bluhm B.H."/>
            <person name="Cannon C."/>
            <person name="Castanera R."/>
            <person name="Culley D.E."/>
            <person name="Daum C."/>
            <person name="Ezra D."/>
            <person name="Gonzalez J.B."/>
            <person name="Henrissat B."/>
            <person name="Kuo A."/>
            <person name="Liang C."/>
            <person name="Lipzen A."/>
            <person name="Lutzoni F."/>
            <person name="Magnuson J."/>
            <person name="Mondo S."/>
            <person name="Nolan M."/>
            <person name="Ohm R."/>
            <person name="Pangilinan J."/>
            <person name="Park H.-J."/>
            <person name="Ramirez L."/>
            <person name="Alfaro M."/>
            <person name="Sun H."/>
            <person name="Tritt A."/>
            <person name="Yoshinaga Y."/>
            <person name="Zwiers L.-H."/>
            <person name="Turgeon B.G."/>
            <person name="Goodwin S.B."/>
            <person name="Spatafora J.W."/>
            <person name="Crous P.W."/>
            <person name="Grigoriev I.V."/>
        </authorList>
    </citation>
    <scope>NUCLEOTIDE SEQUENCE</scope>
    <source>
        <strain evidence="4">P77</strain>
    </source>
</reference>
<protein>
    <recommendedName>
        <fullName evidence="3">Nephrocystin 3-like N-terminal domain-containing protein</fullName>
    </recommendedName>
</protein>
<dbReference type="Gene3D" id="3.40.50.300">
    <property type="entry name" value="P-loop containing nucleotide triphosphate hydrolases"/>
    <property type="match status" value="1"/>
</dbReference>
<evidence type="ECO:0000259" key="3">
    <source>
        <dbReference type="Pfam" id="PF24883"/>
    </source>
</evidence>
<evidence type="ECO:0000256" key="2">
    <source>
        <dbReference type="SAM" id="Coils"/>
    </source>
</evidence>
<dbReference type="EMBL" id="ML975502">
    <property type="protein sequence ID" value="KAF1828738.1"/>
    <property type="molecule type" value="Genomic_DNA"/>
</dbReference>